<keyword evidence="3" id="KW-1185">Reference proteome</keyword>
<feature type="transmembrane region" description="Helical" evidence="1">
    <location>
        <begin position="296"/>
        <end position="317"/>
    </location>
</feature>
<feature type="transmembrane region" description="Helical" evidence="1">
    <location>
        <begin position="116"/>
        <end position="136"/>
    </location>
</feature>
<name>A0A2G5USJ8_9PELO</name>
<organism evidence="2 3">
    <name type="scientific">Caenorhabditis nigoni</name>
    <dbReference type="NCBI Taxonomy" id="1611254"/>
    <lineage>
        <taxon>Eukaryota</taxon>
        <taxon>Metazoa</taxon>
        <taxon>Ecdysozoa</taxon>
        <taxon>Nematoda</taxon>
        <taxon>Chromadorea</taxon>
        <taxon>Rhabditida</taxon>
        <taxon>Rhabditina</taxon>
        <taxon>Rhabditomorpha</taxon>
        <taxon>Rhabditoidea</taxon>
        <taxon>Rhabditidae</taxon>
        <taxon>Peloderinae</taxon>
        <taxon>Caenorhabditis</taxon>
    </lineage>
</organism>
<reference evidence="3" key="1">
    <citation type="submission" date="2017-10" db="EMBL/GenBank/DDBJ databases">
        <title>Rapid genome shrinkage in a self-fertile nematode reveals novel sperm competition proteins.</title>
        <authorList>
            <person name="Yin D."/>
            <person name="Schwarz E.M."/>
            <person name="Thomas C.G."/>
            <person name="Felde R.L."/>
            <person name="Korf I.F."/>
            <person name="Cutter A.D."/>
            <person name="Schartner C.M."/>
            <person name="Ralston E.J."/>
            <person name="Meyer B.J."/>
            <person name="Haag E.S."/>
        </authorList>
    </citation>
    <scope>NUCLEOTIDE SEQUENCE [LARGE SCALE GENOMIC DNA]</scope>
    <source>
        <strain evidence="3">JU1422</strain>
    </source>
</reference>
<feature type="transmembrane region" description="Helical" evidence="1">
    <location>
        <begin position="338"/>
        <end position="364"/>
    </location>
</feature>
<dbReference type="SUPFAM" id="SSF81321">
    <property type="entry name" value="Family A G protein-coupled receptor-like"/>
    <property type="match status" value="1"/>
</dbReference>
<dbReference type="PANTHER" id="PTHR47516:SF1">
    <property type="entry name" value="SERPENTINE RECEPTOR, CLASS T-RELATED"/>
    <property type="match status" value="1"/>
</dbReference>
<feature type="transmembrane region" description="Helical" evidence="1">
    <location>
        <begin position="157"/>
        <end position="180"/>
    </location>
</feature>
<keyword evidence="1" id="KW-0472">Membrane</keyword>
<dbReference type="EMBL" id="PDUG01000003">
    <property type="protein sequence ID" value="PIC42484.1"/>
    <property type="molecule type" value="Genomic_DNA"/>
</dbReference>
<keyword evidence="1" id="KW-1133">Transmembrane helix</keyword>
<evidence type="ECO:0000313" key="2">
    <source>
        <dbReference type="EMBL" id="PIC42484.1"/>
    </source>
</evidence>
<feature type="transmembrane region" description="Helical" evidence="1">
    <location>
        <begin position="242"/>
        <end position="263"/>
    </location>
</feature>
<dbReference type="Gene3D" id="1.20.1070.10">
    <property type="entry name" value="Rhodopsin 7-helix transmembrane proteins"/>
    <property type="match status" value="1"/>
</dbReference>
<evidence type="ECO:0008006" key="4">
    <source>
        <dbReference type="Google" id="ProtNLM"/>
    </source>
</evidence>
<dbReference type="Proteomes" id="UP000230233">
    <property type="component" value="Chromosome III"/>
</dbReference>
<keyword evidence="1" id="KW-0812">Transmembrane</keyword>
<dbReference type="OrthoDB" id="5887438at2759"/>
<dbReference type="InterPro" id="IPR003839">
    <property type="entry name" value="7TM_GPCR_serpentine_rcpt_Sru"/>
</dbReference>
<dbReference type="AlphaFoldDB" id="A0A2G5USJ8"/>
<sequence>MLDFIQIVPSSTELQMTHLEKSSGSFKKKKAPKINWAYCCTYNNQGSIEKVHLVYYLRCLSDDAAKKSTQSFANSFYQQGNSKTSRMSSFFQHPENAYLPIGQFPEYQKFVYNFDYITIVSILTFIFFMPSVYSFVQMTIFYEKNVSRNFSKEIHPFVFKTFLHMQGCGIIYTILDFFLYRIPSTSIVTSYFSTIRGDSIIRYVVAVFYGFDYLSQLFTVLFCFIRVLVLYNPRKHLEICKWIFVIWSITSYVLSFVASIPHITNEAMGLQLDIPFQYGSMFLTTTFAYGNGLQTIGGFIFSFLVTIAIVVMTSMMMKKLKGLKFMTRNSARKAKSETTLTITMFVILIPALLTQVLAFSSIFANQFAGYLILIRPILLDCRVNIVSCYFYWTYPYFRKNTVSHSVTVRSLSSNVVP</sequence>
<protein>
    <recommendedName>
        <fullName evidence="4">G-protein coupled receptors family 1 profile domain-containing protein</fullName>
    </recommendedName>
</protein>
<feature type="transmembrane region" description="Helical" evidence="1">
    <location>
        <begin position="200"/>
        <end position="230"/>
    </location>
</feature>
<evidence type="ECO:0000256" key="1">
    <source>
        <dbReference type="SAM" id="Phobius"/>
    </source>
</evidence>
<accession>A0A2G5USJ8</accession>
<dbReference type="Pfam" id="PF10322">
    <property type="entry name" value="7TM_GPCR_Sru"/>
    <property type="match status" value="1"/>
</dbReference>
<gene>
    <name evidence="2" type="primary">Cnig_chr_III.g9545</name>
    <name evidence="2" type="ORF">B9Z55_009545</name>
</gene>
<comment type="caution">
    <text evidence="2">The sequence shown here is derived from an EMBL/GenBank/DDBJ whole genome shotgun (WGS) entry which is preliminary data.</text>
</comment>
<dbReference type="PANTHER" id="PTHR47516">
    <property type="entry name" value="SERPENTINE RECEPTOR, CLASS U-RELATED"/>
    <property type="match status" value="1"/>
</dbReference>
<feature type="transmembrane region" description="Helical" evidence="1">
    <location>
        <begin position="370"/>
        <end position="392"/>
    </location>
</feature>
<proteinExistence type="predicted"/>
<evidence type="ECO:0000313" key="3">
    <source>
        <dbReference type="Proteomes" id="UP000230233"/>
    </source>
</evidence>